<sequence>MNMRSYLIILLVIMVSMIFAGCLKGEKAHSDLVGTVNVENLDSATTVTYTFKNQSGKRVTVIGGASYKLHRDNKLVDEGIVPVKDYIDLDPGEDYTDKKTFPNLQPGSYSIRVEWNKTVVSSNFARN</sequence>
<dbReference type="RefSeq" id="WP_167064547.1">
    <property type="nucleotide sequence ID" value="NZ_JAAOZR010000035.1"/>
</dbReference>
<protein>
    <recommendedName>
        <fullName evidence="3">Intracellular proteinase inhibitor BsuPI domain-containing protein</fullName>
    </recommendedName>
</protein>
<dbReference type="PROSITE" id="PS51257">
    <property type="entry name" value="PROKAR_LIPOPROTEIN"/>
    <property type="match status" value="1"/>
</dbReference>
<dbReference type="EMBL" id="JAGGKV010000039">
    <property type="protein sequence ID" value="MBP1967672.1"/>
    <property type="molecule type" value="Genomic_DNA"/>
</dbReference>
<reference evidence="1 2" key="1">
    <citation type="submission" date="2021-03" db="EMBL/GenBank/DDBJ databases">
        <title>Genomic Encyclopedia of Type Strains, Phase IV (KMG-IV): sequencing the most valuable type-strain genomes for metagenomic binning, comparative biology and taxonomic classification.</title>
        <authorList>
            <person name="Goeker M."/>
        </authorList>
    </citation>
    <scope>NUCLEOTIDE SEQUENCE [LARGE SCALE GENOMIC DNA]</scope>
    <source>
        <strain evidence="1 2">DSM 24950</strain>
    </source>
</reference>
<accession>A0ABS4I9R8</accession>
<proteinExistence type="predicted"/>
<organism evidence="1 2">
    <name type="scientific">Paenibacillus aceris</name>
    <dbReference type="NCBI Taxonomy" id="869555"/>
    <lineage>
        <taxon>Bacteria</taxon>
        <taxon>Bacillati</taxon>
        <taxon>Bacillota</taxon>
        <taxon>Bacilli</taxon>
        <taxon>Bacillales</taxon>
        <taxon>Paenibacillaceae</taxon>
        <taxon>Paenibacillus</taxon>
    </lineage>
</organism>
<gene>
    <name evidence="1" type="ORF">J2Z65_006944</name>
</gene>
<dbReference type="Proteomes" id="UP001519344">
    <property type="component" value="Unassembled WGS sequence"/>
</dbReference>
<name>A0ABS4I9R8_9BACL</name>
<evidence type="ECO:0000313" key="1">
    <source>
        <dbReference type="EMBL" id="MBP1967672.1"/>
    </source>
</evidence>
<evidence type="ECO:0000313" key="2">
    <source>
        <dbReference type="Proteomes" id="UP001519344"/>
    </source>
</evidence>
<comment type="caution">
    <text evidence="1">The sequence shown here is derived from an EMBL/GenBank/DDBJ whole genome shotgun (WGS) entry which is preliminary data.</text>
</comment>
<evidence type="ECO:0008006" key="3">
    <source>
        <dbReference type="Google" id="ProtNLM"/>
    </source>
</evidence>
<keyword evidence="2" id="KW-1185">Reference proteome</keyword>